<evidence type="ECO:0000313" key="3">
    <source>
        <dbReference type="Proteomes" id="UP000283805"/>
    </source>
</evidence>
<feature type="transmembrane region" description="Helical" evidence="1">
    <location>
        <begin position="14"/>
        <end position="33"/>
    </location>
</feature>
<dbReference type="EMBL" id="RAPO01000004">
    <property type="protein sequence ID" value="RKD88947.1"/>
    <property type="molecule type" value="Genomic_DNA"/>
</dbReference>
<sequence>MNWRSSHCTGGKQALQILYVWVLAVVFLVYPVAEQINEWNCKELILLDSSNGIVIEV</sequence>
<organism evidence="2 3">
    <name type="scientific">Halopiger aswanensis</name>
    <dbReference type="NCBI Taxonomy" id="148449"/>
    <lineage>
        <taxon>Archaea</taxon>
        <taxon>Methanobacteriati</taxon>
        <taxon>Methanobacteriota</taxon>
        <taxon>Stenosarchaea group</taxon>
        <taxon>Halobacteria</taxon>
        <taxon>Halobacteriales</taxon>
        <taxon>Natrialbaceae</taxon>
        <taxon>Halopiger</taxon>
    </lineage>
</organism>
<proteinExistence type="predicted"/>
<dbReference type="Proteomes" id="UP000283805">
    <property type="component" value="Unassembled WGS sequence"/>
</dbReference>
<evidence type="ECO:0000256" key="1">
    <source>
        <dbReference type="SAM" id="Phobius"/>
    </source>
</evidence>
<keyword evidence="1" id="KW-0812">Transmembrane</keyword>
<keyword evidence="3" id="KW-1185">Reference proteome</keyword>
<keyword evidence="1" id="KW-0472">Membrane</keyword>
<accession>A0A3R7KIV4</accession>
<reference evidence="2 3" key="1">
    <citation type="submission" date="2018-09" db="EMBL/GenBank/DDBJ databases">
        <title>Genomic Encyclopedia of Archaeal and Bacterial Type Strains, Phase II (KMG-II): from individual species to whole genera.</title>
        <authorList>
            <person name="Goeker M."/>
        </authorList>
    </citation>
    <scope>NUCLEOTIDE SEQUENCE [LARGE SCALE GENOMIC DNA]</scope>
    <source>
        <strain evidence="2 3">DSM 13151</strain>
    </source>
</reference>
<keyword evidence="1" id="KW-1133">Transmembrane helix</keyword>
<comment type="caution">
    <text evidence="2">The sequence shown here is derived from an EMBL/GenBank/DDBJ whole genome shotgun (WGS) entry which is preliminary data.</text>
</comment>
<protein>
    <submittedName>
        <fullName evidence="2">Uncharacterized protein</fullName>
    </submittedName>
</protein>
<dbReference type="AlphaFoldDB" id="A0A3R7KIV4"/>
<evidence type="ECO:0000313" key="2">
    <source>
        <dbReference type="EMBL" id="RKD88947.1"/>
    </source>
</evidence>
<gene>
    <name evidence="2" type="ORF">ATJ93_3767</name>
</gene>
<name>A0A3R7KIV4_9EURY</name>